<dbReference type="Gene3D" id="2.60.120.260">
    <property type="entry name" value="Galactose-binding domain-like"/>
    <property type="match status" value="1"/>
</dbReference>
<dbReference type="KEGG" id="vgu:HYG85_10025"/>
<evidence type="ECO:0000256" key="2">
    <source>
        <dbReference type="SAM" id="Phobius"/>
    </source>
</evidence>
<sequence>MTNLLKKYIVPIFICLIIFGLQSFANGGPSEWNGIVEGQNIKFVDIKDIDLTSELLSIDIKEEFINVEVEYKLVNTGQEREIEYSFPIRLWTFLWQEFDEIYLKDVKMIDGDKELDYVVSKEIVKNDEDDEKEANYFYNSKLHFKKNEIKTLNISYSIKPYYILNQSEGFLLSSSSNSKFYYDFTPAIHWGDRKVDAFKLKVNYKDIIEKCEDFQINMPGFTYNEQGIYDLEILDLNFDKYNKLQIEYDMKKYNYYNHIRKNTLNSNVINSITSTSTLPDEGEYTYAVKNLFDQDLATAWVEGKEDLGIGESIEIEFKSHTNIGEIAIANGYTTNNSCYKNNGKIKKLKIDIYDTDDAGKERCISKIVELDNRNVIPEIGDFTQISNLYKYYDMFDFLSVFDEKRVYTNRIVLTILEAESGNKYKDVCISEILLLGSKSTSEKYGESYDNIDEFNSNDELNKSDNKSQFNNKQKNQSDIEVSDSNDSSDTSNRDLMNNKTLILPILISGSIIILLLVIVYILKKKRV</sequence>
<proteinExistence type="predicted"/>
<organism evidence="4 5">
    <name type="scientific">Vallitalea guaymasensis</name>
    <dbReference type="NCBI Taxonomy" id="1185412"/>
    <lineage>
        <taxon>Bacteria</taxon>
        <taxon>Bacillati</taxon>
        <taxon>Bacillota</taxon>
        <taxon>Clostridia</taxon>
        <taxon>Lachnospirales</taxon>
        <taxon>Vallitaleaceae</taxon>
        <taxon>Vallitalea</taxon>
    </lineage>
</organism>
<evidence type="ECO:0000259" key="3">
    <source>
        <dbReference type="Pfam" id="PF25302"/>
    </source>
</evidence>
<dbReference type="Proteomes" id="UP000677305">
    <property type="component" value="Chromosome"/>
</dbReference>
<feature type="region of interest" description="Disordered" evidence="1">
    <location>
        <begin position="455"/>
        <end position="491"/>
    </location>
</feature>
<evidence type="ECO:0000313" key="5">
    <source>
        <dbReference type="Proteomes" id="UP000677305"/>
    </source>
</evidence>
<dbReference type="EMBL" id="CP058561">
    <property type="protein sequence ID" value="QUH29244.1"/>
    <property type="molecule type" value="Genomic_DNA"/>
</dbReference>
<dbReference type="Gene3D" id="2.60.40.3680">
    <property type="match status" value="1"/>
</dbReference>
<keyword evidence="2" id="KW-1133">Transmembrane helix</keyword>
<dbReference type="Pfam" id="PF25302">
    <property type="entry name" value="NADase_transloc"/>
    <property type="match status" value="1"/>
</dbReference>
<keyword evidence="5" id="KW-1185">Reference proteome</keyword>
<dbReference type="NCBIfam" id="NF047619">
    <property type="entry name" value="NADase_discoid"/>
    <property type="match status" value="1"/>
</dbReference>
<gene>
    <name evidence="4" type="ORF">HYG85_10025</name>
</gene>
<accession>A0A8J8SC24</accession>
<dbReference type="InterPro" id="IPR057561">
    <property type="entry name" value="NADase_transloc"/>
</dbReference>
<protein>
    <recommendedName>
        <fullName evidence="3">NAD glycohydrolase translocation F5/8 type C domain-containing protein</fullName>
    </recommendedName>
</protein>
<keyword evidence="2" id="KW-0472">Membrane</keyword>
<evidence type="ECO:0000313" key="4">
    <source>
        <dbReference type="EMBL" id="QUH29244.1"/>
    </source>
</evidence>
<evidence type="ECO:0000256" key="1">
    <source>
        <dbReference type="SAM" id="MobiDB-lite"/>
    </source>
</evidence>
<name>A0A8J8SC24_9FIRM</name>
<reference evidence="4 5" key="1">
    <citation type="submission" date="2020-07" db="EMBL/GenBank/DDBJ databases">
        <title>Vallitalea guaymasensis genome.</title>
        <authorList>
            <person name="Postec A."/>
        </authorList>
    </citation>
    <scope>NUCLEOTIDE SEQUENCE [LARGE SCALE GENOMIC DNA]</scope>
    <source>
        <strain evidence="4 5">Ra1766G1</strain>
    </source>
</reference>
<keyword evidence="2" id="KW-0812">Transmembrane</keyword>
<feature type="compositionally biased region" description="Low complexity" evidence="1">
    <location>
        <begin position="466"/>
        <end position="491"/>
    </location>
</feature>
<feature type="domain" description="NAD glycohydrolase translocation F5/8 type C" evidence="3">
    <location>
        <begin position="266"/>
        <end position="433"/>
    </location>
</feature>
<dbReference type="RefSeq" id="WP_212693359.1">
    <property type="nucleotide sequence ID" value="NZ_CP058561.1"/>
</dbReference>
<dbReference type="AlphaFoldDB" id="A0A8J8SC24"/>
<feature type="transmembrane region" description="Helical" evidence="2">
    <location>
        <begin position="501"/>
        <end position="522"/>
    </location>
</feature>